<sequence>MTVLPPPGPAPLEPAAPVVHTEIPAVPGRRRRWVPVVLAGGALLALLGGAAVAVAIVSAQRTPQAAASAFLDELVAGDAAGAQSLLASIPSGNPVLLQPDTYAATSDRLDGYTVLSTAVDGSSATAEVEFEQAGERYTQELPLVLVRKDLGLFDVWRISSDALPSVYVTFARPDSMGLEVNGTEFGGLEGAFDLDVPAFPGTYDFEPIGGTDYYGAEPVTVSLRFDDTDDPATVALPVRLTDAGVAAATSAVDATLDACLAQPVLAPQPNCGFSVAQDDATYSNVRWTLVTRPAVTFGEYSAGDGWAVIPASPGTLRLDADYETATERGTAQSVIDGFEQSGAISSIDESGTAVFESVEYR</sequence>
<evidence type="ECO:0000256" key="1">
    <source>
        <dbReference type="SAM" id="Phobius"/>
    </source>
</evidence>
<feature type="transmembrane region" description="Helical" evidence="1">
    <location>
        <begin position="33"/>
        <end position="57"/>
    </location>
</feature>
<organism evidence="2 3">
    <name type="scientific">Antiquaquibacter soli</name>
    <dbReference type="NCBI Taxonomy" id="3064523"/>
    <lineage>
        <taxon>Bacteria</taxon>
        <taxon>Bacillati</taxon>
        <taxon>Actinomycetota</taxon>
        <taxon>Actinomycetes</taxon>
        <taxon>Micrococcales</taxon>
        <taxon>Microbacteriaceae</taxon>
        <taxon>Antiquaquibacter</taxon>
    </lineage>
</organism>
<keyword evidence="1" id="KW-0812">Transmembrane</keyword>
<proteinExistence type="predicted"/>
<dbReference type="RefSeq" id="WP_305003433.1">
    <property type="nucleotide sequence ID" value="NZ_JAUQUB010000003.1"/>
</dbReference>
<evidence type="ECO:0000313" key="2">
    <source>
        <dbReference type="EMBL" id="MDO7883003.1"/>
    </source>
</evidence>
<reference evidence="2 3" key="1">
    <citation type="submission" date="2023-07" db="EMBL/GenBank/DDBJ databases">
        <title>Protaetiibacter sp. nov WY-16 isolated from soil.</title>
        <authorList>
            <person name="Liu B."/>
            <person name="Wan Y."/>
        </authorList>
    </citation>
    <scope>NUCLEOTIDE SEQUENCE [LARGE SCALE GENOMIC DNA]</scope>
    <source>
        <strain evidence="2 3">WY-16</strain>
    </source>
</reference>
<keyword evidence="3" id="KW-1185">Reference proteome</keyword>
<comment type="caution">
    <text evidence="2">The sequence shown here is derived from an EMBL/GenBank/DDBJ whole genome shotgun (WGS) entry which is preliminary data.</text>
</comment>
<protein>
    <recommendedName>
        <fullName evidence="4">DUF4878 domain-containing protein</fullName>
    </recommendedName>
</protein>
<name>A0ABT9BPQ3_9MICO</name>
<evidence type="ECO:0008006" key="4">
    <source>
        <dbReference type="Google" id="ProtNLM"/>
    </source>
</evidence>
<accession>A0ABT9BPQ3</accession>
<dbReference type="EMBL" id="JAUQUB010000003">
    <property type="protein sequence ID" value="MDO7883003.1"/>
    <property type="molecule type" value="Genomic_DNA"/>
</dbReference>
<keyword evidence="1" id="KW-0472">Membrane</keyword>
<gene>
    <name evidence="2" type="ORF">Q5716_12265</name>
</gene>
<evidence type="ECO:0000313" key="3">
    <source>
        <dbReference type="Proteomes" id="UP001241072"/>
    </source>
</evidence>
<keyword evidence="1" id="KW-1133">Transmembrane helix</keyword>
<dbReference type="Proteomes" id="UP001241072">
    <property type="component" value="Unassembled WGS sequence"/>
</dbReference>